<feature type="active site" evidence="15">
    <location>
        <position position="108"/>
    </location>
</feature>
<feature type="binding site" evidence="15">
    <location>
        <position position="107"/>
    </location>
    <ligand>
        <name>Mg(2+)</name>
        <dbReference type="ChEBI" id="CHEBI:18420"/>
    </ligand>
</feature>
<keyword evidence="9 15" id="KW-0227">DNA damage</keyword>
<keyword evidence="13 15" id="KW-0234">DNA repair</keyword>
<dbReference type="Gene3D" id="3.30.70.270">
    <property type="match status" value="1"/>
</dbReference>
<dbReference type="InterPro" id="IPR043128">
    <property type="entry name" value="Rev_trsase/Diguanyl_cyclase"/>
</dbReference>
<dbReference type="Gene3D" id="1.10.150.20">
    <property type="entry name" value="5' to 3' exonuclease, C-terminal subdomain"/>
    <property type="match status" value="1"/>
</dbReference>
<comment type="catalytic activity">
    <reaction evidence="14 15">
        <text>DNA(n) + a 2'-deoxyribonucleoside 5'-triphosphate = DNA(n+1) + diphosphate</text>
        <dbReference type="Rhea" id="RHEA:22508"/>
        <dbReference type="Rhea" id="RHEA-COMP:17339"/>
        <dbReference type="Rhea" id="RHEA-COMP:17340"/>
        <dbReference type="ChEBI" id="CHEBI:33019"/>
        <dbReference type="ChEBI" id="CHEBI:61560"/>
        <dbReference type="ChEBI" id="CHEBI:173112"/>
        <dbReference type="EC" id="2.7.7.7"/>
    </reaction>
</comment>
<dbReference type="NCBIfam" id="NF002677">
    <property type="entry name" value="PRK02406.1"/>
    <property type="match status" value="1"/>
</dbReference>
<evidence type="ECO:0000256" key="12">
    <source>
        <dbReference type="ARBA" id="ARBA00023125"/>
    </source>
</evidence>
<comment type="similarity">
    <text evidence="2 15">Belongs to the DNA polymerase type-Y family.</text>
</comment>
<dbReference type="Gene3D" id="3.40.1170.60">
    <property type="match status" value="1"/>
</dbReference>
<keyword evidence="3 15" id="KW-0515">Mutator protein</keyword>
<dbReference type="GO" id="GO:0042276">
    <property type="term" value="P:error-prone translesion synthesis"/>
    <property type="evidence" value="ECO:0007669"/>
    <property type="project" value="TreeGrafter"/>
</dbReference>
<dbReference type="EMBL" id="CP031093">
    <property type="protein sequence ID" value="QCF25253.1"/>
    <property type="molecule type" value="Genomic_DNA"/>
</dbReference>
<evidence type="ECO:0000256" key="8">
    <source>
        <dbReference type="ARBA" id="ARBA00022723"/>
    </source>
</evidence>
<comment type="subcellular location">
    <subcellularLocation>
        <location evidence="1 15">Cytoplasm</location>
    </subcellularLocation>
</comment>
<evidence type="ECO:0000256" key="14">
    <source>
        <dbReference type="ARBA" id="ARBA00049244"/>
    </source>
</evidence>
<dbReference type="AlphaFoldDB" id="A0A4P7XFA1"/>
<sequence>MTERPRKIIHVDCDAFYASLEIREQPELARLPIAVGGSADRRGVIATCNYEARRYGIHSAMASATAMRLCPDLRILPPRFDLYRAVSLQMREIFADYTEVIEPLSLDEAFLDVSESDACQGSATLMARQIRQRVRQELGITVSAGVAPNKFLAKVASDWNKPDGLMVLTPDEVADFVKRLPVSKINGVGKVTAAKLANLGVESCGDLQGLPQETLLSRFGKQGLRLYHLARGEDQRAVQPERVRKSLSVEQTYDVDLANLAEVARALPGLLDELRTRFGRKVDDDGAVAKRFVKVKFSDFTQTTLEQTLSGTHQGWDSLADYQRLMNAAWKRGAKPARLLGVGIRFRDDLADSAAQRQLLLFGPDY</sequence>
<keyword evidence="7 15" id="KW-0235">DNA replication</keyword>
<keyword evidence="10 15" id="KW-0460">Magnesium</keyword>
<comment type="function">
    <text evidence="15">Poorly processive, error-prone DNA polymerase involved in untargeted mutagenesis. Copies undamaged DNA at stalled replication forks, which arise in vivo from mismatched or misaligned primer ends. These misaligned primers can be extended by PolIV. Exhibits no 3'-5' exonuclease (proofreading) activity. May be involved in translesional synthesis, in conjunction with the beta clamp from PolIII.</text>
</comment>
<evidence type="ECO:0000313" key="17">
    <source>
        <dbReference type="EMBL" id="QCF25253.1"/>
    </source>
</evidence>
<evidence type="ECO:0000256" key="13">
    <source>
        <dbReference type="ARBA" id="ARBA00023204"/>
    </source>
</evidence>
<evidence type="ECO:0000256" key="4">
    <source>
        <dbReference type="ARBA" id="ARBA00022490"/>
    </source>
</evidence>
<evidence type="ECO:0000256" key="10">
    <source>
        <dbReference type="ARBA" id="ARBA00022842"/>
    </source>
</evidence>
<evidence type="ECO:0000256" key="2">
    <source>
        <dbReference type="ARBA" id="ARBA00010945"/>
    </source>
</evidence>
<evidence type="ECO:0000256" key="15">
    <source>
        <dbReference type="HAMAP-Rule" id="MF_01113"/>
    </source>
</evidence>
<dbReference type="GO" id="GO:0009432">
    <property type="term" value="P:SOS response"/>
    <property type="evidence" value="ECO:0007669"/>
    <property type="project" value="TreeGrafter"/>
</dbReference>
<dbReference type="RefSeq" id="WP_136547325.1">
    <property type="nucleotide sequence ID" value="NZ_CP031093.1"/>
</dbReference>
<feature type="binding site" evidence="15">
    <location>
        <position position="12"/>
    </location>
    <ligand>
        <name>Mg(2+)</name>
        <dbReference type="ChEBI" id="CHEBI:18420"/>
    </ligand>
</feature>
<comment type="subunit">
    <text evidence="15">Monomer.</text>
</comment>
<evidence type="ECO:0000256" key="11">
    <source>
        <dbReference type="ARBA" id="ARBA00022932"/>
    </source>
</evidence>
<keyword evidence="8 15" id="KW-0479">Metal-binding</keyword>
<evidence type="ECO:0000256" key="7">
    <source>
        <dbReference type="ARBA" id="ARBA00022705"/>
    </source>
</evidence>
<accession>A0A4P7XFA1</accession>
<dbReference type="InterPro" id="IPR017961">
    <property type="entry name" value="DNA_pol_Y-fam_little_finger"/>
</dbReference>
<evidence type="ECO:0000256" key="9">
    <source>
        <dbReference type="ARBA" id="ARBA00022763"/>
    </source>
</evidence>
<protein>
    <recommendedName>
        <fullName evidence="15">DNA polymerase IV</fullName>
        <shortName evidence="15">Pol IV</shortName>
        <ecNumber evidence="15">2.7.7.7</ecNumber>
    </recommendedName>
</protein>
<organism evidence="17 18">
    <name type="scientific">Hydrocarboniclastica marina</name>
    <dbReference type="NCBI Taxonomy" id="2259620"/>
    <lineage>
        <taxon>Bacteria</taxon>
        <taxon>Pseudomonadati</taxon>
        <taxon>Pseudomonadota</taxon>
        <taxon>Gammaproteobacteria</taxon>
        <taxon>Alteromonadales</taxon>
        <taxon>Alteromonadaceae</taxon>
        <taxon>Hydrocarboniclastica</taxon>
    </lineage>
</organism>
<reference evidence="17 18" key="1">
    <citation type="submission" date="2018-07" db="EMBL/GenBank/DDBJ databases">
        <title>Marsedoiliclastica nanhaica gen. nov. sp. nov., a novel marine hydrocarbonoclastic bacterium isolated from an in-situ enriched hydrocarbon-degrading consortium in deep-sea sediment.</title>
        <authorList>
            <person name="Dong C."/>
            <person name="Ma T."/>
            <person name="Liu R."/>
            <person name="Shao Z."/>
        </authorList>
    </citation>
    <scope>NUCLEOTIDE SEQUENCE [LARGE SCALE GENOMIC DNA]</scope>
    <source>
        <strain evidence="18">soil36-7</strain>
    </source>
</reference>
<dbReference type="GO" id="GO:0005829">
    <property type="term" value="C:cytosol"/>
    <property type="evidence" value="ECO:0007669"/>
    <property type="project" value="TreeGrafter"/>
</dbReference>
<dbReference type="PANTHER" id="PTHR11076">
    <property type="entry name" value="DNA REPAIR POLYMERASE UMUC / TRANSFERASE FAMILY MEMBER"/>
    <property type="match status" value="1"/>
</dbReference>
<dbReference type="Proteomes" id="UP000298049">
    <property type="component" value="Chromosome"/>
</dbReference>
<dbReference type="InterPro" id="IPR036775">
    <property type="entry name" value="DNA_pol_Y-fam_lit_finger_sf"/>
</dbReference>
<dbReference type="GO" id="GO:0000287">
    <property type="term" value="F:magnesium ion binding"/>
    <property type="evidence" value="ECO:0007669"/>
    <property type="project" value="UniProtKB-UniRule"/>
</dbReference>
<dbReference type="KEGG" id="hmi:soil367_04535"/>
<feature type="site" description="Substrate discrimination" evidence="15">
    <location>
        <position position="17"/>
    </location>
</feature>
<dbReference type="SUPFAM" id="SSF100879">
    <property type="entry name" value="Lesion bypass DNA polymerase (Y-family), little finger domain"/>
    <property type="match status" value="1"/>
</dbReference>
<dbReference type="CDD" id="cd03586">
    <property type="entry name" value="PolY_Pol_IV_kappa"/>
    <property type="match status" value="1"/>
</dbReference>
<dbReference type="InterPro" id="IPR001126">
    <property type="entry name" value="UmuC"/>
</dbReference>
<dbReference type="GO" id="GO:0003887">
    <property type="term" value="F:DNA-directed DNA polymerase activity"/>
    <property type="evidence" value="ECO:0007669"/>
    <property type="project" value="UniProtKB-UniRule"/>
</dbReference>
<dbReference type="EC" id="2.7.7.7" evidence="15"/>
<evidence type="ECO:0000256" key="3">
    <source>
        <dbReference type="ARBA" id="ARBA00022457"/>
    </source>
</evidence>
<keyword evidence="6 15" id="KW-0548">Nucleotidyltransferase</keyword>
<dbReference type="PANTHER" id="PTHR11076:SF33">
    <property type="entry name" value="DNA POLYMERASE KAPPA"/>
    <property type="match status" value="1"/>
</dbReference>
<gene>
    <name evidence="15" type="primary">dinB</name>
    <name evidence="17" type="ORF">soil367_04535</name>
</gene>
<keyword evidence="11 15" id="KW-0239">DNA-directed DNA polymerase</keyword>
<dbReference type="FunFam" id="1.10.150.20:FF:000019">
    <property type="entry name" value="DNA polymerase IV"/>
    <property type="match status" value="1"/>
</dbReference>
<evidence type="ECO:0000313" key="18">
    <source>
        <dbReference type="Proteomes" id="UP000298049"/>
    </source>
</evidence>
<dbReference type="Pfam" id="PF11799">
    <property type="entry name" value="IMS_C"/>
    <property type="match status" value="1"/>
</dbReference>
<dbReference type="InterPro" id="IPR050116">
    <property type="entry name" value="DNA_polymerase-Y"/>
</dbReference>
<dbReference type="Gene3D" id="3.30.1490.100">
    <property type="entry name" value="DNA polymerase, Y-family, little finger domain"/>
    <property type="match status" value="1"/>
</dbReference>
<dbReference type="Pfam" id="PF00817">
    <property type="entry name" value="IMS"/>
    <property type="match status" value="1"/>
</dbReference>
<dbReference type="SUPFAM" id="SSF56672">
    <property type="entry name" value="DNA/RNA polymerases"/>
    <property type="match status" value="1"/>
</dbReference>
<comment type="cofactor">
    <cofactor evidence="15">
        <name>Mg(2+)</name>
        <dbReference type="ChEBI" id="CHEBI:18420"/>
    </cofactor>
    <text evidence="15">Binds 2 magnesium ions per subunit.</text>
</comment>
<evidence type="ECO:0000256" key="1">
    <source>
        <dbReference type="ARBA" id="ARBA00004496"/>
    </source>
</evidence>
<evidence type="ECO:0000259" key="16">
    <source>
        <dbReference type="PROSITE" id="PS50173"/>
    </source>
</evidence>
<dbReference type="GO" id="GO:0006261">
    <property type="term" value="P:DNA-templated DNA replication"/>
    <property type="evidence" value="ECO:0007669"/>
    <property type="project" value="UniProtKB-UniRule"/>
</dbReference>
<keyword evidence="18" id="KW-1185">Reference proteome</keyword>
<dbReference type="OrthoDB" id="9808813at2"/>
<dbReference type="FunFam" id="3.40.1170.60:FF:000001">
    <property type="entry name" value="DNA polymerase IV"/>
    <property type="match status" value="1"/>
</dbReference>
<evidence type="ECO:0000256" key="5">
    <source>
        <dbReference type="ARBA" id="ARBA00022679"/>
    </source>
</evidence>
<name>A0A4P7XFA1_9ALTE</name>
<dbReference type="HAMAP" id="MF_01113">
    <property type="entry name" value="DNApol_IV"/>
    <property type="match status" value="1"/>
</dbReference>
<dbReference type="InterPro" id="IPR043502">
    <property type="entry name" value="DNA/RNA_pol_sf"/>
</dbReference>
<keyword evidence="4 15" id="KW-0963">Cytoplasm</keyword>
<dbReference type="GO" id="GO:0003684">
    <property type="term" value="F:damaged DNA binding"/>
    <property type="evidence" value="ECO:0007669"/>
    <property type="project" value="InterPro"/>
</dbReference>
<keyword evidence="5 15" id="KW-0808">Transferase</keyword>
<keyword evidence="12 15" id="KW-0238">DNA-binding</keyword>
<dbReference type="GO" id="GO:0006281">
    <property type="term" value="P:DNA repair"/>
    <property type="evidence" value="ECO:0007669"/>
    <property type="project" value="UniProtKB-UniRule"/>
</dbReference>
<evidence type="ECO:0000256" key="6">
    <source>
        <dbReference type="ARBA" id="ARBA00022695"/>
    </source>
</evidence>
<feature type="domain" description="UmuC" evidence="16">
    <location>
        <begin position="8"/>
        <end position="189"/>
    </location>
</feature>
<dbReference type="InterPro" id="IPR053848">
    <property type="entry name" value="IMS_HHH_1"/>
</dbReference>
<dbReference type="InterPro" id="IPR022880">
    <property type="entry name" value="DNApol_IV"/>
</dbReference>
<dbReference type="Pfam" id="PF21999">
    <property type="entry name" value="IMS_HHH_1"/>
    <property type="match status" value="1"/>
</dbReference>
<dbReference type="PROSITE" id="PS50173">
    <property type="entry name" value="UMUC"/>
    <property type="match status" value="1"/>
</dbReference>
<proteinExistence type="inferred from homology"/>